<proteinExistence type="predicted"/>
<comment type="caution">
    <text evidence="1">The sequence shown here is derived from an EMBL/GenBank/DDBJ whole genome shotgun (WGS) entry which is preliminary data.</text>
</comment>
<dbReference type="AlphaFoldDB" id="A0AAW2L5V2"/>
<evidence type="ECO:0000313" key="1">
    <source>
        <dbReference type="EMBL" id="KAL0313491.1"/>
    </source>
</evidence>
<gene>
    <name evidence="1" type="ORF">Sradi_5748400</name>
</gene>
<accession>A0AAW2L5V2</accession>
<dbReference type="EMBL" id="JACGWJ010000026">
    <property type="protein sequence ID" value="KAL0313491.1"/>
    <property type="molecule type" value="Genomic_DNA"/>
</dbReference>
<reference evidence="1" key="2">
    <citation type="journal article" date="2024" name="Plant">
        <title>Genomic evolution and insights into agronomic trait innovations of Sesamum species.</title>
        <authorList>
            <person name="Miao H."/>
            <person name="Wang L."/>
            <person name="Qu L."/>
            <person name="Liu H."/>
            <person name="Sun Y."/>
            <person name="Le M."/>
            <person name="Wang Q."/>
            <person name="Wei S."/>
            <person name="Zheng Y."/>
            <person name="Lin W."/>
            <person name="Duan Y."/>
            <person name="Cao H."/>
            <person name="Xiong S."/>
            <person name="Wang X."/>
            <person name="Wei L."/>
            <person name="Li C."/>
            <person name="Ma Q."/>
            <person name="Ju M."/>
            <person name="Zhao R."/>
            <person name="Li G."/>
            <person name="Mu C."/>
            <person name="Tian Q."/>
            <person name="Mei H."/>
            <person name="Zhang T."/>
            <person name="Gao T."/>
            <person name="Zhang H."/>
        </authorList>
    </citation>
    <scope>NUCLEOTIDE SEQUENCE</scope>
    <source>
        <strain evidence="1">G02</strain>
    </source>
</reference>
<protein>
    <submittedName>
        <fullName evidence="1">Uncharacterized protein</fullName>
    </submittedName>
</protein>
<dbReference type="PANTHER" id="PTHR11439">
    <property type="entry name" value="GAG-POL-RELATED RETROTRANSPOSON"/>
    <property type="match status" value="1"/>
</dbReference>
<sequence length="117" mass="12864">MAQQACSLEPGLCAIEGVADQLPLGTSGATVVKTILKYLKRTKDMFLIYSSGELILEGYSDGSFPSDDNDVKSQLSFVFKHNGHVVAWKSSKQATRADSTTEAEYIELQKQLRKQFG</sequence>
<organism evidence="1">
    <name type="scientific">Sesamum radiatum</name>
    <name type="common">Black benniseed</name>
    <dbReference type="NCBI Taxonomy" id="300843"/>
    <lineage>
        <taxon>Eukaryota</taxon>
        <taxon>Viridiplantae</taxon>
        <taxon>Streptophyta</taxon>
        <taxon>Embryophyta</taxon>
        <taxon>Tracheophyta</taxon>
        <taxon>Spermatophyta</taxon>
        <taxon>Magnoliopsida</taxon>
        <taxon>eudicotyledons</taxon>
        <taxon>Gunneridae</taxon>
        <taxon>Pentapetalae</taxon>
        <taxon>asterids</taxon>
        <taxon>lamiids</taxon>
        <taxon>Lamiales</taxon>
        <taxon>Pedaliaceae</taxon>
        <taxon>Sesamum</taxon>
    </lineage>
</organism>
<dbReference type="PANTHER" id="PTHR11439:SF467">
    <property type="entry name" value="INTEGRASE CATALYTIC DOMAIN-CONTAINING PROTEIN"/>
    <property type="match status" value="1"/>
</dbReference>
<name>A0AAW2L5V2_SESRA</name>
<reference evidence="1" key="1">
    <citation type="submission" date="2020-06" db="EMBL/GenBank/DDBJ databases">
        <authorList>
            <person name="Li T."/>
            <person name="Hu X."/>
            <person name="Zhang T."/>
            <person name="Song X."/>
            <person name="Zhang H."/>
            <person name="Dai N."/>
            <person name="Sheng W."/>
            <person name="Hou X."/>
            <person name="Wei L."/>
        </authorList>
    </citation>
    <scope>NUCLEOTIDE SEQUENCE</scope>
    <source>
        <strain evidence="1">G02</strain>
        <tissue evidence="1">Leaf</tissue>
    </source>
</reference>